<gene>
    <name evidence="23" type="primary">gag</name>
</gene>
<evidence type="ECO:0000256" key="3">
    <source>
        <dbReference type="ARBA" id="ARBA00004328"/>
    </source>
</evidence>
<dbReference type="PANTHER" id="PTHR40389">
    <property type="entry name" value="ENDOGENOUS RETROVIRUS GROUP K MEMBER 24 GAG POLYPROTEIN-RELATED"/>
    <property type="match status" value="1"/>
</dbReference>
<accession>A0A7D5DBI3</accession>
<dbReference type="Pfam" id="PF00607">
    <property type="entry name" value="Gag_p24"/>
    <property type="match status" value="1"/>
</dbReference>
<dbReference type="SUPFAM" id="SSF47353">
    <property type="entry name" value="Retrovirus capsid dimerization domain-like"/>
    <property type="match status" value="1"/>
</dbReference>
<dbReference type="InterPro" id="IPR045345">
    <property type="entry name" value="Gag_p24_C"/>
</dbReference>
<dbReference type="SUPFAM" id="SSF47943">
    <property type="entry name" value="Retrovirus capsid protein, N-terminal core domain"/>
    <property type="match status" value="1"/>
</dbReference>
<name>A0A7D5DBI3_BLV</name>
<evidence type="ECO:0000256" key="6">
    <source>
        <dbReference type="ARBA" id="ARBA00022581"/>
    </source>
</evidence>
<evidence type="ECO:0000256" key="16">
    <source>
        <dbReference type="ARBA" id="ARBA00023086"/>
    </source>
</evidence>
<dbReference type="EMBL" id="MN966699">
    <property type="protein sequence ID" value="QKZ25846.1"/>
    <property type="molecule type" value="Genomic_DNA"/>
</dbReference>
<evidence type="ECO:0000256" key="10">
    <source>
        <dbReference type="ARBA" id="ARBA00022723"/>
    </source>
</evidence>
<evidence type="ECO:0000256" key="1">
    <source>
        <dbReference type="ARBA" id="ARBA00002374"/>
    </source>
</evidence>
<dbReference type="Pfam" id="PF02228">
    <property type="entry name" value="Gag_p19"/>
    <property type="match status" value="1"/>
</dbReference>
<dbReference type="InterPro" id="IPR008919">
    <property type="entry name" value="Retrov_capsid_N"/>
</dbReference>
<dbReference type="Gene3D" id="1.10.1200.30">
    <property type="match status" value="1"/>
</dbReference>
<feature type="domain" description="CCHC-type" evidence="22">
    <location>
        <begin position="348"/>
        <end position="362"/>
    </location>
</feature>
<comment type="subcellular location">
    <subcellularLocation>
        <location evidence="3">Virion</location>
    </subcellularLocation>
</comment>
<evidence type="ECO:0000256" key="11">
    <source>
        <dbReference type="ARBA" id="ARBA00022737"/>
    </source>
</evidence>
<evidence type="ECO:0000259" key="22">
    <source>
        <dbReference type="PROSITE" id="PS50158"/>
    </source>
</evidence>
<dbReference type="PROSITE" id="PS50158">
    <property type="entry name" value="ZF_CCHC"/>
    <property type="match status" value="1"/>
</dbReference>
<dbReference type="GO" id="GO:0039660">
    <property type="term" value="F:structural constituent of virion"/>
    <property type="evidence" value="ECO:0007669"/>
    <property type="project" value="UniProtKB-KW"/>
</dbReference>
<evidence type="ECO:0000256" key="14">
    <source>
        <dbReference type="ARBA" id="ARBA00022833"/>
    </source>
</evidence>
<comment type="subunit">
    <text evidence="20">Homodimer; further assembles as homohexamers.</text>
</comment>
<dbReference type="FunFam" id="1.10.375.10:FF:000005">
    <property type="entry name" value="Gag-pro-pol polyprotein"/>
    <property type="match status" value="1"/>
</dbReference>
<dbReference type="GO" id="GO:0039702">
    <property type="term" value="P:viral budding via host ESCRT complex"/>
    <property type="evidence" value="ECO:0007669"/>
    <property type="project" value="UniProtKB-KW"/>
</dbReference>
<keyword evidence="9" id="KW-0519">Myristate</keyword>
<dbReference type="InterPro" id="IPR036875">
    <property type="entry name" value="Znf_CCHC_sf"/>
</dbReference>
<dbReference type="GO" id="GO:0003676">
    <property type="term" value="F:nucleic acid binding"/>
    <property type="evidence" value="ECO:0007669"/>
    <property type="project" value="InterPro"/>
</dbReference>
<comment type="function">
    <text evidence="19">Forms the spherical core of the virus that encapsulates the genomic RNA-nucleocapsid complex.</text>
</comment>
<keyword evidence="18" id="KW-0468">Viral matrix protein</keyword>
<evidence type="ECO:0000256" key="17">
    <source>
        <dbReference type="ARBA" id="ARBA00023288"/>
    </source>
</evidence>
<evidence type="ECO:0000313" key="23">
    <source>
        <dbReference type="EMBL" id="QKZ25846.1"/>
    </source>
</evidence>
<keyword evidence="17" id="KW-0449">Lipoprotein</keyword>
<dbReference type="SUPFAM" id="SSF57756">
    <property type="entry name" value="Retrovirus zinc finger-like domains"/>
    <property type="match status" value="1"/>
</dbReference>
<keyword evidence="11" id="KW-0677">Repeat</keyword>
<keyword evidence="7" id="KW-1188">Viral release from host cell</keyword>
<proteinExistence type="predicted"/>
<dbReference type="GO" id="GO:0075523">
    <property type="term" value="P:viral translational frameshifting"/>
    <property type="evidence" value="ECO:0007669"/>
    <property type="project" value="UniProtKB-KW"/>
</dbReference>
<evidence type="ECO:0000256" key="5">
    <source>
        <dbReference type="ARBA" id="ARBA00022561"/>
    </source>
</evidence>
<dbReference type="InterPro" id="IPR050195">
    <property type="entry name" value="Primate_lentivir_Gag_pol-like"/>
</dbReference>
<evidence type="ECO:0000256" key="8">
    <source>
        <dbReference type="ARBA" id="ARBA00022637"/>
    </source>
</evidence>
<dbReference type="InterPro" id="IPR003139">
    <property type="entry name" value="D_retro_matrix"/>
</dbReference>
<organismHost>
    <name type="scientific">Bos taurus</name>
    <name type="common">Bovine</name>
    <dbReference type="NCBI Taxonomy" id="9913"/>
</organismHost>
<keyword evidence="13 21" id="KW-0863">Zinc-finger</keyword>
<comment type="function">
    <text evidence="1">Binds strongly to viral nucleic acids and promote their aggregation. Also destabilizes the nucleic acids duplexes via highly structured zinc-binding motifs.</text>
</comment>
<evidence type="ECO:0000256" key="12">
    <source>
        <dbReference type="ARBA" id="ARBA00022758"/>
    </source>
</evidence>
<dbReference type="PANTHER" id="PTHR40389:SF2">
    <property type="entry name" value="ENDOGENOUS RETROVIRUS GROUP K MEMBER 24 GAG POLYPROTEIN-RELATED"/>
    <property type="match status" value="1"/>
</dbReference>
<dbReference type="Gene3D" id="1.10.375.10">
    <property type="entry name" value="Human Immunodeficiency Virus Type 1 Capsid Protein"/>
    <property type="match status" value="1"/>
</dbReference>
<keyword evidence="6" id="KW-0945">Host-virus interaction</keyword>
<dbReference type="Gene3D" id="4.10.60.10">
    <property type="entry name" value="Zinc finger, CCHC-type"/>
    <property type="match status" value="1"/>
</dbReference>
<evidence type="ECO:0000256" key="2">
    <source>
        <dbReference type="ARBA" id="ARBA00003230"/>
    </source>
</evidence>
<comment type="function">
    <text evidence="2">Matrix protein.</text>
</comment>
<keyword evidence="12" id="KW-0688">Ribosomal frameshifting</keyword>
<dbReference type="Pfam" id="PF19317">
    <property type="entry name" value="Gag_p24_C"/>
    <property type="match status" value="1"/>
</dbReference>
<evidence type="ECO:0000256" key="15">
    <source>
        <dbReference type="ARBA" id="ARBA00022844"/>
    </source>
</evidence>
<keyword evidence="8" id="KW-1198">Viral budding</keyword>
<dbReference type="SUPFAM" id="SSF47836">
    <property type="entry name" value="Retroviral matrix proteins"/>
    <property type="match status" value="1"/>
</dbReference>
<dbReference type="InterPro" id="IPR008916">
    <property type="entry name" value="Retrov_capsid_C"/>
</dbReference>
<reference evidence="23" key="1">
    <citation type="journal article" date="2020" name="Viruses">
        <title>Phylogenetic Analysis of South African Bovine Leukaemia Virus (BLV) Isolates.</title>
        <authorList>
            <person name="Suzuki A."/>
            <person name="Chapman R."/>
            <person name="Douglass N."/>
            <person name="Carulei O."/>
            <person name="van Rensburg J."/>
            <person name="Williamson A.-L."/>
        </authorList>
    </citation>
    <scope>NUCLEOTIDE SEQUENCE</scope>
    <source>
        <strain evidence="23">Afrivet:M1878</strain>
    </source>
</reference>
<evidence type="ECO:0000256" key="4">
    <source>
        <dbReference type="ARBA" id="ARBA00022462"/>
    </source>
</evidence>
<evidence type="ECO:0000256" key="9">
    <source>
        <dbReference type="ARBA" id="ARBA00022707"/>
    </source>
</evidence>
<evidence type="ECO:0000256" key="21">
    <source>
        <dbReference type="PROSITE-ProRule" id="PRU00047"/>
    </source>
</evidence>
<dbReference type="InterPro" id="IPR010999">
    <property type="entry name" value="Retrovr_matrix"/>
</dbReference>
<dbReference type="SMART" id="SM00343">
    <property type="entry name" value="ZnF_C2HC"/>
    <property type="match status" value="2"/>
</dbReference>
<keyword evidence="15" id="KW-0946">Virion</keyword>
<keyword evidence="16" id="KW-0543">Viral nucleoprotein</keyword>
<sequence length="393" mass="42863">MGNSPSYNPPAGISPSDWLNLLQSAQRLDPRPSPSDFTDLKNYIHWFHKTQKKPWTFTSGGPASCPPGKFGRVPLVLATLNEVLSNDGGAPGASAPEEQPPPYDPPSILPIISEGNRNRHRAWALRELQDIKKEIENKAPGSQVWIQTLRLAILQADPTPADLEQLCQYIASPVDQTAHMTSLTAAIAAAEAANTLQGFNPQNGTLTQQSAQPNAGDLRSQYQNLWLQAWKNLPTRPSVQPWSTIVQGPAESYVEFVNRLQISLADNLPDGVPKEPIVDSLSYANANKECQQILQGRGLVAAPVGQKLQACAHWAPKIKQPAILVHTPGPKMPGPRQPAPKRSPPGPCYRCLKEGHWARDCPTKTTGPPPGPCPICKDPSHWKRDCPTLKSKN</sequence>
<evidence type="ECO:0000256" key="19">
    <source>
        <dbReference type="ARBA" id="ARBA00037500"/>
    </source>
</evidence>
<keyword evidence="10" id="KW-0479">Metal-binding</keyword>
<keyword evidence="4" id="KW-1187">Viral budding via the host ESCRT complexes</keyword>
<dbReference type="Pfam" id="PF00098">
    <property type="entry name" value="zf-CCHC"/>
    <property type="match status" value="1"/>
</dbReference>
<dbReference type="GO" id="GO:0008270">
    <property type="term" value="F:zinc ion binding"/>
    <property type="evidence" value="ECO:0007669"/>
    <property type="project" value="UniProtKB-KW"/>
</dbReference>
<evidence type="ECO:0000256" key="13">
    <source>
        <dbReference type="ARBA" id="ARBA00022771"/>
    </source>
</evidence>
<keyword evidence="14" id="KW-0862">Zinc</keyword>
<dbReference type="FunFam" id="4.10.60.10:FF:000119">
    <property type="entry name" value="Gag polyprotein"/>
    <property type="match status" value="1"/>
</dbReference>
<evidence type="ECO:0000256" key="7">
    <source>
        <dbReference type="ARBA" id="ARBA00022612"/>
    </source>
</evidence>
<organism evidence="23">
    <name type="scientific">Bovine leukemia virus</name>
    <name type="common">BLV</name>
    <dbReference type="NCBI Taxonomy" id="11901"/>
    <lineage>
        <taxon>Viruses</taxon>
        <taxon>Riboviria</taxon>
        <taxon>Pararnavirae</taxon>
        <taxon>Artverviricota</taxon>
        <taxon>Revtraviricetes</taxon>
        <taxon>Ortervirales</taxon>
        <taxon>Retroviridae</taxon>
        <taxon>Orthoretrovirinae</taxon>
        <taxon>Deltaretrovirus</taxon>
        <taxon>Deltaretrovirus bovleu</taxon>
    </lineage>
</organism>
<evidence type="ECO:0000256" key="18">
    <source>
        <dbReference type="ARBA" id="ARBA00023311"/>
    </source>
</evidence>
<dbReference type="GO" id="GO:0019013">
    <property type="term" value="C:viral nucleocapsid"/>
    <property type="evidence" value="ECO:0007669"/>
    <property type="project" value="UniProtKB-KW"/>
</dbReference>
<protein>
    <submittedName>
        <fullName evidence="23">Gag polyprotein</fullName>
    </submittedName>
</protein>
<dbReference type="InterPro" id="IPR001878">
    <property type="entry name" value="Znf_CCHC"/>
</dbReference>
<evidence type="ECO:0000256" key="20">
    <source>
        <dbReference type="ARBA" id="ARBA00038603"/>
    </source>
</evidence>
<keyword evidence="5" id="KW-0167">Capsid protein</keyword>